<proteinExistence type="predicted"/>
<protein>
    <submittedName>
        <fullName evidence="1">Uncharacterized protein</fullName>
    </submittedName>
</protein>
<gene>
    <name evidence="1" type="ORF">L596_021335</name>
</gene>
<dbReference type="EMBL" id="AZBU02000007">
    <property type="protein sequence ID" value="TKR69144.1"/>
    <property type="molecule type" value="Genomic_DNA"/>
</dbReference>
<dbReference type="Proteomes" id="UP000298663">
    <property type="component" value="Unassembled WGS sequence"/>
</dbReference>
<accession>A0A4U5MIG3</accession>
<evidence type="ECO:0000313" key="1">
    <source>
        <dbReference type="EMBL" id="TKR69144.1"/>
    </source>
</evidence>
<reference evidence="1 2" key="1">
    <citation type="journal article" date="2015" name="Genome Biol.">
        <title>Comparative genomics of Steinernema reveals deeply conserved gene regulatory networks.</title>
        <authorList>
            <person name="Dillman A.R."/>
            <person name="Macchietto M."/>
            <person name="Porter C.F."/>
            <person name="Rogers A."/>
            <person name="Williams B."/>
            <person name="Antoshechkin I."/>
            <person name="Lee M.M."/>
            <person name="Goodwin Z."/>
            <person name="Lu X."/>
            <person name="Lewis E.E."/>
            <person name="Goodrich-Blair H."/>
            <person name="Stock S.P."/>
            <person name="Adams B.J."/>
            <person name="Sternberg P.W."/>
            <person name="Mortazavi A."/>
        </authorList>
    </citation>
    <scope>NUCLEOTIDE SEQUENCE [LARGE SCALE GENOMIC DNA]</scope>
    <source>
        <strain evidence="1 2">ALL</strain>
    </source>
</reference>
<evidence type="ECO:0000313" key="2">
    <source>
        <dbReference type="Proteomes" id="UP000298663"/>
    </source>
</evidence>
<reference evidence="1 2" key="2">
    <citation type="journal article" date="2019" name="G3 (Bethesda)">
        <title>Hybrid Assembly of the Genome of the Entomopathogenic Nematode Steinernema carpocapsae Identifies the X-Chromosome.</title>
        <authorList>
            <person name="Serra L."/>
            <person name="Macchietto M."/>
            <person name="Macias-Munoz A."/>
            <person name="McGill C.J."/>
            <person name="Rodriguez I.M."/>
            <person name="Rodriguez B."/>
            <person name="Murad R."/>
            <person name="Mortazavi A."/>
        </authorList>
    </citation>
    <scope>NUCLEOTIDE SEQUENCE [LARGE SCALE GENOMIC DNA]</scope>
    <source>
        <strain evidence="1 2">ALL</strain>
    </source>
</reference>
<organism evidence="1 2">
    <name type="scientific">Steinernema carpocapsae</name>
    <name type="common">Entomopathogenic nematode</name>
    <dbReference type="NCBI Taxonomy" id="34508"/>
    <lineage>
        <taxon>Eukaryota</taxon>
        <taxon>Metazoa</taxon>
        <taxon>Ecdysozoa</taxon>
        <taxon>Nematoda</taxon>
        <taxon>Chromadorea</taxon>
        <taxon>Rhabditida</taxon>
        <taxon>Tylenchina</taxon>
        <taxon>Panagrolaimomorpha</taxon>
        <taxon>Strongyloidoidea</taxon>
        <taxon>Steinernematidae</taxon>
        <taxon>Steinernema</taxon>
    </lineage>
</organism>
<dbReference type="AlphaFoldDB" id="A0A4U5MIG3"/>
<sequence>METFLFSRVVPSFASFSTHSAMEFVTFNFISKSCELLTSNSRTTLIDAEFTSWEKEAICVQNKLKCFTAIIESEEICCRTIRIVSKSKIPTRVNIKRRAISCELYGDQYNDPEQIEFTRIQSLSILDVKGNETNLAVYQPIIDLAGFDNIDLTIDKTDLRHLDFSGFKPYSVTSLYVTNSRISTGCSFLAVLRQLMTSGVINGFVLIEKIKSPDKIDLSEEICEWMTTPKRTNPIESFSFSISDDCFVGEPYNLVEKMISTWVLATTGQKHSFRLVLTKFLSDAKADKLVNKFQFEDYDQNQETRFKFVYNDRSVTIDHDFQEFLFEAL</sequence>
<name>A0A4U5MIG3_STECR</name>
<keyword evidence="2" id="KW-1185">Reference proteome</keyword>
<comment type="caution">
    <text evidence="1">The sequence shown here is derived from an EMBL/GenBank/DDBJ whole genome shotgun (WGS) entry which is preliminary data.</text>
</comment>